<protein>
    <recommendedName>
        <fullName evidence="4">Transmembrane protein</fullName>
    </recommendedName>
</protein>
<keyword evidence="3" id="KW-1185">Reference proteome</keyword>
<keyword evidence="1" id="KW-0812">Transmembrane</keyword>
<dbReference type="PANTHER" id="PTHR36328:SF5">
    <property type="match status" value="1"/>
</dbReference>
<accession>A0AAF0TWD3</accession>
<gene>
    <name evidence="2" type="ORF">MTR67_028431</name>
</gene>
<dbReference type="PANTHER" id="PTHR36328">
    <property type="entry name" value="TRANSMEMBRANE PROTEIN"/>
    <property type="match status" value="1"/>
</dbReference>
<name>A0AAF0TWD3_SOLVR</name>
<evidence type="ECO:0000256" key="1">
    <source>
        <dbReference type="SAM" id="Phobius"/>
    </source>
</evidence>
<organism evidence="2 3">
    <name type="scientific">Solanum verrucosum</name>
    <dbReference type="NCBI Taxonomy" id="315347"/>
    <lineage>
        <taxon>Eukaryota</taxon>
        <taxon>Viridiplantae</taxon>
        <taxon>Streptophyta</taxon>
        <taxon>Embryophyta</taxon>
        <taxon>Tracheophyta</taxon>
        <taxon>Spermatophyta</taxon>
        <taxon>Magnoliopsida</taxon>
        <taxon>eudicotyledons</taxon>
        <taxon>Gunneridae</taxon>
        <taxon>Pentapetalae</taxon>
        <taxon>asterids</taxon>
        <taxon>lamiids</taxon>
        <taxon>Solanales</taxon>
        <taxon>Solanaceae</taxon>
        <taxon>Solanoideae</taxon>
        <taxon>Solaneae</taxon>
        <taxon>Solanum</taxon>
    </lineage>
</organism>
<evidence type="ECO:0000313" key="2">
    <source>
        <dbReference type="EMBL" id="WMV35046.1"/>
    </source>
</evidence>
<dbReference type="Proteomes" id="UP001234989">
    <property type="component" value="Chromosome 6"/>
</dbReference>
<dbReference type="AlphaFoldDB" id="A0AAF0TWD3"/>
<feature type="transmembrane region" description="Helical" evidence="1">
    <location>
        <begin position="12"/>
        <end position="32"/>
    </location>
</feature>
<keyword evidence="1" id="KW-0472">Membrane</keyword>
<evidence type="ECO:0000313" key="3">
    <source>
        <dbReference type="Proteomes" id="UP001234989"/>
    </source>
</evidence>
<dbReference type="EMBL" id="CP133617">
    <property type="protein sequence ID" value="WMV35046.1"/>
    <property type="molecule type" value="Genomic_DNA"/>
</dbReference>
<proteinExistence type="predicted"/>
<reference evidence="2" key="1">
    <citation type="submission" date="2023-08" db="EMBL/GenBank/DDBJ databases">
        <title>A de novo genome assembly of Solanum verrucosum Schlechtendal, a Mexican diploid species geographically isolated from the other diploid A-genome species in potato relatives.</title>
        <authorList>
            <person name="Hosaka K."/>
        </authorList>
    </citation>
    <scope>NUCLEOTIDE SEQUENCE</scope>
    <source>
        <tissue evidence="2">Young leaves</tissue>
    </source>
</reference>
<keyword evidence="1" id="KW-1133">Transmembrane helix</keyword>
<evidence type="ECO:0008006" key="4">
    <source>
        <dbReference type="Google" id="ProtNLM"/>
    </source>
</evidence>
<sequence>MAALLSNNSIRSIVITLMIYAIFLAPLLLWSCDASRELASIKFPPPVACLHDCVGCCEPPPPGTCCTRCGC</sequence>